<dbReference type="VEuPathDB" id="FungiDB:A1Q1_05477"/>
<evidence type="ECO:0000313" key="2">
    <source>
        <dbReference type="Proteomes" id="UP000002748"/>
    </source>
</evidence>
<dbReference type="Proteomes" id="UP000002748">
    <property type="component" value="Unassembled WGS sequence"/>
</dbReference>
<evidence type="ECO:0000313" key="1">
    <source>
        <dbReference type="EMBL" id="EJT52267.1"/>
    </source>
</evidence>
<sequence length="238" mass="27503">MLPPGPPTDARTSVPPPERRLPRETWQLGEFVLPPLPDSRVYDESRIHWAARYASIEWSEKTAAGESIDPTCFNLAILDKRVYGSRPTFASFFDWSTWSNNVIRCWYWTAYRQLPNHSNIPSFDETYFALRPAVTTLFRRVTDARMAPAGDPPRYDRALLGRFDPNCRPAPPVVRYVQRLRFRDSEEPSEEQIQRLEEASSARRGRRRFNVVRTVELPPLDVDMSVHELGNDNVAPNT</sequence>
<dbReference type="KEGG" id="tasa:A1Q1_05477"/>
<organism evidence="1 2">
    <name type="scientific">Trichosporon asahii var. asahii (strain ATCC 90039 / CBS 2479 / JCM 2466 / KCTC 7840 / NBRC 103889/ NCYC 2677 / UAMH 7654)</name>
    <name type="common">Yeast</name>
    <dbReference type="NCBI Taxonomy" id="1186058"/>
    <lineage>
        <taxon>Eukaryota</taxon>
        <taxon>Fungi</taxon>
        <taxon>Dikarya</taxon>
        <taxon>Basidiomycota</taxon>
        <taxon>Agaricomycotina</taxon>
        <taxon>Tremellomycetes</taxon>
        <taxon>Trichosporonales</taxon>
        <taxon>Trichosporonaceae</taxon>
        <taxon>Trichosporon</taxon>
    </lineage>
</organism>
<accession>J6FAP3</accession>
<dbReference type="AlphaFoldDB" id="J6FAP3"/>
<protein>
    <submittedName>
        <fullName evidence="1">Uncharacterized protein</fullName>
    </submittedName>
</protein>
<dbReference type="RefSeq" id="XP_014183590.1">
    <property type="nucleotide sequence ID" value="XM_014328115.1"/>
</dbReference>
<dbReference type="GeneID" id="25988989"/>
<reference evidence="1 2" key="1">
    <citation type="journal article" date="2012" name="Eukaryot. Cell">
        <title>Draft genome sequence of CBS 2479, the standard type strain of Trichosporon asahii.</title>
        <authorList>
            <person name="Yang R.Y."/>
            <person name="Li H.T."/>
            <person name="Zhu H."/>
            <person name="Zhou G.P."/>
            <person name="Wang M."/>
            <person name="Wang L."/>
        </authorList>
    </citation>
    <scope>NUCLEOTIDE SEQUENCE [LARGE SCALE GENOMIC DNA]</scope>
    <source>
        <strain evidence="2">ATCC 90039 / CBS 2479 / JCM 2466 / KCTC 7840 / NCYC 2677 / UAMH 7654</strain>
    </source>
</reference>
<comment type="caution">
    <text evidence="1">The sequence shown here is derived from an EMBL/GenBank/DDBJ whole genome shotgun (WGS) entry which is preliminary data.</text>
</comment>
<dbReference type="HOGENOM" id="CLU_1166549_0_0_1"/>
<name>J6FAP3_TRIAS</name>
<proteinExistence type="predicted"/>
<dbReference type="EMBL" id="ALBS01000030">
    <property type="protein sequence ID" value="EJT52267.1"/>
    <property type="molecule type" value="Genomic_DNA"/>
</dbReference>
<gene>
    <name evidence="1" type="ORF">A1Q1_05477</name>
</gene>